<keyword evidence="3" id="KW-1185">Reference proteome</keyword>
<dbReference type="eggNOG" id="ENOG502Z7W4">
    <property type="taxonomic scope" value="Bacteria"/>
</dbReference>
<protein>
    <submittedName>
        <fullName evidence="2">Uncharacterized protein</fullName>
    </submittedName>
</protein>
<evidence type="ECO:0000313" key="2">
    <source>
        <dbReference type="EMBL" id="EFP96761.1"/>
    </source>
</evidence>
<organism evidence="2 3">
    <name type="scientific">Vibrio caribbeanicus ATCC BAA-2122</name>
    <dbReference type="NCBI Taxonomy" id="796620"/>
    <lineage>
        <taxon>Bacteria</taxon>
        <taxon>Pseudomonadati</taxon>
        <taxon>Pseudomonadota</taxon>
        <taxon>Gammaproteobacteria</taxon>
        <taxon>Vibrionales</taxon>
        <taxon>Vibrionaceae</taxon>
        <taxon>Vibrio</taxon>
    </lineage>
</organism>
<keyword evidence="1" id="KW-1133">Transmembrane helix</keyword>
<name>E3BJJ2_9VIBR</name>
<dbReference type="AlphaFoldDB" id="E3BJJ2"/>
<dbReference type="PROSITE" id="PS51257">
    <property type="entry name" value="PROKAR_LIPOPROTEIN"/>
    <property type="match status" value="1"/>
</dbReference>
<gene>
    <name evidence="2" type="ORF">VIBC2010_07324</name>
</gene>
<dbReference type="EMBL" id="AEIU01000069">
    <property type="protein sequence ID" value="EFP96761.1"/>
    <property type="molecule type" value="Genomic_DNA"/>
</dbReference>
<evidence type="ECO:0000313" key="3">
    <source>
        <dbReference type="Proteomes" id="UP000002943"/>
    </source>
</evidence>
<dbReference type="Proteomes" id="UP000002943">
    <property type="component" value="Unassembled WGS sequence"/>
</dbReference>
<evidence type="ECO:0000256" key="1">
    <source>
        <dbReference type="SAM" id="Phobius"/>
    </source>
</evidence>
<feature type="transmembrane region" description="Helical" evidence="1">
    <location>
        <begin position="12"/>
        <end position="32"/>
    </location>
</feature>
<sequence length="357" mass="39357">MEEKVDNVMKINIRVFVLLVGLVFSCLNYAAIGDYKVVVIHGLQADQLKSMPDADQVKAEGEEYWQEYWLQYADERIDWPAYERVEEKIAVDYIWPKLQQFAQDRLCNPGCILVTHSAGDLIARYLLDNQENWLTNAGLEPLNIVATYDFAGAGGGSELADIVLNIIEGGGAANSAMRFAISLWLGQTPTKENSGVLNDLRVANARQLAKLSEHRIPRIRFVGNGSDFLNATSLFLPGNDDGVVAAHSTCGAAVPDQYDSCSENLAMTGKIGSQKKGVTSFMPYHYPLIMGDKYSHSDVVHAIHKGVVTSVVNNVQLGNGESVGVETYQESGWWGKKYLFVTDSDKHTMSELVTTLN</sequence>
<proteinExistence type="predicted"/>
<comment type="caution">
    <text evidence="2">The sequence shown here is derived from an EMBL/GenBank/DDBJ whole genome shotgun (WGS) entry which is preliminary data.</text>
</comment>
<reference evidence="2 3" key="1">
    <citation type="journal article" date="2012" name="Int. J. Syst. Evol. Microbiol.">
        <title>Vibrio caribbeanicus sp. nov., isolated from the marine sponge Scleritoderma cyanea.</title>
        <authorList>
            <person name="Hoffmann M."/>
            <person name="Monday S.R."/>
            <person name="Allard M.W."/>
            <person name="Strain E.A."/>
            <person name="Whittaker P."/>
            <person name="Naum M."/>
            <person name="McCarthy P.J."/>
            <person name="Lopez J.V."/>
            <person name="Fischer M."/>
            <person name="Brown E.W."/>
        </authorList>
    </citation>
    <scope>NUCLEOTIDE SEQUENCE [LARGE SCALE GENOMIC DNA]</scope>
    <source>
        <strain evidence="2 3">ATCC BAA-2122</strain>
    </source>
</reference>
<keyword evidence="1" id="KW-0472">Membrane</keyword>
<keyword evidence="1" id="KW-0812">Transmembrane</keyword>
<accession>E3BJJ2</accession>